<proteinExistence type="predicted"/>
<dbReference type="InterPro" id="IPR010730">
    <property type="entry name" value="HET"/>
</dbReference>
<sequence>MMHPGSLSKQNEFLTPTVRDAIHTVRVLGERYLWVDAVCLEPDNVNVLAEQLNLMGSIYASAKLTIVALDGDASVGLKGLKSQSSPRTLSSIFPWRNGKTFMLRHLPSLSLQDGDGSKYFERGWTYQEYFLSRRRLIFGNQQIHWQCSCATWHEDLPYFEGDNDEQVSRILSFPNIKKGWPDFRELAALLNEYNSRELTHPEDAFPAVNGLLTYLRSHSFEQGFLFGLPRGFFDAALMWSYDFRMHIISGPTRPGLRRRRSSDRRNSILPDTHLPSWSWIGWQGDGISMLKDETQFIYSDTPLNSQEDQLAKLPCIC</sequence>
<dbReference type="EMBL" id="JAAOAR010000923">
    <property type="protein sequence ID" value="KAF5572455.1"/>
    <property type="molecule type" value="Genomic_DNA"/>
</dbReference>
<feature type="domain" description="Heterokaryon incompatibility" evidence="1">
    <location>
        <begin position="10"/>
        <end position="128"/>
    </location>
</feature>
<dbReference type="AlphaFoldDB" id="A0A8H5NQH6"/>
<comment type="caution">
    <text evidence="2">The sequence shown here is derived from an EMBL/GenBank/DDBJ whole genome shotgun (WGS) entry which is preliminary data.</text>
</comment>
<evidence type="ECO:0000313" key="2">
    <source>
        <dbReference type="EMBL" id="KAF5572455.1"/>
    </source>
</evidence>
<name>A0A8H5NQH6_9HYPO</name>
<organism evidence="2 3">
    <name type="scientific">Fusarium pseudoanthophilum</name>
    <dbReference type="NCBI Taxonomy" id="48495"/>
    <lineage>
        <taxon>Eukaryota</taxon>
        <taxon>Fungi</taxon>
        <taxon>Dikarya</taxon>
        <taxon>Ascomycota</taxon>
        <taxon>Pezizomycotina</taxon>
        <taxon>Sordariomycetes</taxon>
        <taxon>Hypocreomycetidae</taxon>
        <taxon>Hypocreales</taxon>
        <taxon>Nectriaceae</taxon>
        <taxon>Fusarium</taxon>
        <taxon>Fusarium fujikuroi species complex</taxon>
    </lineage>
</organism>
<keyword evidence="3" id="KW-1185">Reference proteome</keyword>
<accession>A0A8H5NQH6</accession>
<protein>
    <recommendedName>
        <fullName evidence="1">Heterokaryon incompatibility domain-containing protein</fullName>
    </recommendedName>
</protein>
<gene>
    <name evidence="2" type="ORF">FPANT_13063</name>
</gene>
<evidence type="ECO:0000259" key="1">
    <source>
        <dbReference type="Pfam" id="PF06985"/>
    </source>
</evidence>
<evidence type="ECO:0000313" key="3">
    <source>
        <dbReference type="Proteomes" id="UP000544095"/>
    </source>
</evidence>
<reference evidence="2 3" key="1">
    <citation type="submission" date="2020-05" db="EMBL/GenBank/DDBJ databases">
        <title>Identification and distribution of gene clusters putatively required for synthesis of sphingolipid metabolism inhibitors in phylogenetically diverse species of the filamentous fungus Fusarium.</title>
        <authorList>
            <person name="Kim H.-S."/>
            <person name="Busman M."/>
            <person name="Brown D.W."/>
            <person name="Divon H."/>
            <person name="Uhlig S."/>
            <person name="Proctor R.H."/>
        </authorList>
    </citation>
    <scope>NUCLEOTIDE SEQUENCE [LARGE SCALE GENOMIC DNA]</scope>
    <source>
        <strain evidence="2 3">NRRL 25211</strain>
    </source>
</reference>
<dbReference type="PANTHER" id="PTHR33112">
    <property type="entry name" value="DOMAIN PROTEIN, PUTATIVE-RELATED"/>
    <property type="match status" value="1"/>
</dbReference>
<dbReference type="Pfam" id="PF06985">
    <property type="entry name" value="HET"/>
    <property type="match status" value="1"/>
</dbReference>
<dbReference type="Proteomes" id="UP000544095">
    <property type="component" value="Unassembled WGS sequence"/>
</dbReference>
<dbReference type="PANTHER" id="PTHR33112:SF12">
    <property type="entry name" value="HETEROKARYON INCOMPATIBILITY DOMAIN-CONTAINING PROTEIN"/>
    <property type="match status" value="1"/>
</dbReference>